<sequence>MVPILSSPFQGTHIPSDSSDVVACEPMRRLRVDLMVRYPRFSSVTTPMPTIPLGRTQILE</sequence>
<reference evidence="1 2" key="1">
    <citation type="submission" date="2011-06" db="EMBL/GenBank/DDBJ databases">
        <authorList>
            <person name="Muzny D."/>
            <person name="Qin X."/>
            <person name="Deng J."/>
            <person name="Jiang H."/>
            <person name="Liu Y."/>
            <person name="Qu J."/>
            <person name="Song X.-Z."/>
            <person name="Zhang L."/>
            <person name="Thornton R."/>
            <person name="Coyle M."/>
            <person name="Francisco L."/>
            <person name="Jackson L."/>
            <person name="Javaid M."/>
            <person name="Korchina V."/>
            <person name="Kovar C."/>
            <person name="Mata R."/>
            <person name="Mathew T."/>
            <person name="Ngo R."/>
            <person name="Nguyen L."/>
            <person name="Nguyen N."/>
            <person name="Okwuonu G."/>
            <person name="Ongeri F."/>
            <person name="Pham C."/>
            <person name="Simmons D."/>
            <person name="Wilczek-Boney K."/>
            <person name="Hale W."/>
            <person name="Jakkamsetti A."/>
            <person name="Pham P."/>
            <person name="Ruth R."/>
            <person name="San Lucas F."/>
            <person name="Warren J."/>
            <person name="Zhang J."/>
            <person name="Zhao Z."/>
            <person name="Zhou C."/>
            <person name="Zhu D."/>
            <person name="Lee S."/>
            <person name="Bess C."/>
            <person name="Blankenburg K."/>
            <person name="Forbes L."/>
            <person name="Fu Q."/>
            <person name="Gubbala S."/>
            <person name="Hirani K."/>
            <person name="Jayaseelan J.C."/>
            <person name="Lara F."/>
            <person name="Munidasa M."/>
            <person name="Palculict T."/>
            <person name="Patil S."/>
            <person name="Pu L.-L."/>
            <person name="Saada N."/>
            <person name="Tang L."/>
            <person name="Weissenberger G."/>
            <person name="Zhu Y."/>
            <person name="Hemphill L."/>
            <person name="Shang Y."/>
            <person name="Youmans B."/>
            <person name="Ayvaz T."/>
            <person name="Ross M."/>
            <person name="Santibanez J."/>
            <person name="Aqrawi P."/>
            <person name="Gross S."/>
            <person name="Joshi V."/>
            <person name="Fowler G."/>
            <person name="Nazareth L."/>
            <person name="Reid J."/>
            <person name="Worley K."/>
            <person name="Petrosino J."/>
            <person name="Highlander S."/>
            <person name="Gibbs R."/>
        </authorList>
    </citation>
    <scope>NUCLEOTIDE SEQUENCE [LARGE SCALE GENOMIC DNA]</scope>
    <source>
        <strain evidence="1 2">ATCC 25577</strain>
    </source>
</reference>
<accession>G4CUJ8</accession>
<dbReference type="AlphaFoldDB" id="G4CUJ8"/>
<dbReference type="HOGENOM" id="CLU_2937976_0_0_11"/>
<dbReference type="EMBL" id="AGBA01000003">
    <property type="protein sequence ID" value="EGY79139.1"/>
    <property type="molecule type" value="Genomic_DNA"/>
</dbReference>
<comment type="caution">
    <text evidence="1">The sequence shown here is derived from an EMBL/GenBank/DDBJ whole genome shotgun (WGS) entry which is preliminary data.</text>
</comment>
<keyword evidence="2" id="KW-1185">Reference proteome</keyword>
<dbReference type="PATRIC" id="fig|997355.3.peg.203"/>
<proteinExistence type="predicted"/>
<organism evidence="1 2">
    <name type="scientific">Cutibacterium avidum ATCC 25577</name>
    <dbReference type="NCBI Taxonomy" id="997355"/>
    <lineage>
        <taxon>Bacteria</taxon>
        <taxon>Bacillati</taxon>
        <taxon>Actinomycetota</taxon>
        <taxon>Actinomycetes</taxon>
        <taxon>Propionibacteriales</taxon>
        <taxon>Propionibacteriaceae</taxon>
        <taxon>Cutibacterium</taxon>
    </lineage>
</organism>
<gene>
    <name evidence="1" type="primary">sctB</name>
    <name evidence="1" type="ORF">HMPREF9153_0204</name>
</gene>
<evidence type="ECO:0000313" key="1">
    <source>
        <dbReference type="EMBL" id="EGY79139.1"/>
    </source>
</evidence>
<name>G4CUJ8_9ACTN</name>
<protein>
    <submittedName>
        <fullName evidence="1">Type III secretion component protein SctB</fullName>
    </submittedName>
</protein>
<dbReference type="Proteomes" id="UP000005332">
    <property type="component" value="Unassembled WGS sequence"/>
</dbReference>
<evidence type="ECO:0000313" key="2">
    <source>
        <dbReference type="Proteomes" id="UP000005332"/>
    </source>
</evidence>